<proteinExistence type="inferred from homology"/>
<keyword evidence="7" id="KW-0169">Cobalamin biosynthesis</keyword>
<keyword evidence="4 7" id="KW-0067">ATP-binding</keyword>
<keyword evidence="6 7" id="KW-0315">Glutamine amidotransferase</keyword>
<dbReference type="CDD" id="cd05388">
    <property type="entry name" value="CobB_N"/>
    <property type="match status" value="1"/>
</dbReference>
<dbReference type="Gene3D" id="3.40.50.880">
    <property type="match status" value="1"/>
</dbReference>
<protein>
    <recommendedName>
        <fullName evidence="7">Cobyrinate a,c-diamide synthase</fullName>
        <ecNumber evidence="7">6.3.5.11</ecNumber>
    </recommendedName>
    <alternativeName>
        <fullName evidence="7">Cobyrinic acid a,c-diamide synthetase</fullName>
    </alternativeName>
</protein>
<evidence type="ECO:0000256" key="3">
    <source>
        <dbReference type="ARBA" id="ARBA00022741"/>
    </source>
</evidence>
<dbReference type="NCBIfam" id="NF002204">
    <property type="entry name" value="PRK01077.1"/>
    <property type="match status" value="1"/>
</dbReference>
<organism evidence="10 11">
    <name type="scientific">Clostridium beijerinckii</name>
    <name type="common">Clostridium MP</name>
    <dbReference type="NCBI Taxonomy" id="1520"/>
    <lineage>
        <taxon>Bacteria</taxon>
        <taxon>Bacillati</taxon>
        <taxon>Bacillota</taxon>
        <taxon>Clostridia</taxon>
        <taxon>Eubacteriales</taxon>
        <taxon>Clostridiaceae</taxon>
        <taxon>Clostridium</taxon>
    </lineage>
</organism>
<comment type="miscellaneous">
    <text evidence="7">The a and c carboxylates of cobyrinate are activated for nucleophilic attack via formation of a phosphorylated intermediate by ATP. CbiA catalyzes first the amidation of the c-carboxylate, and then that of the a-carboxylate.</text>
</comment>
<evidence type="ECO:0000259" key="9">
    <source>
        <dbReference type="Pfam" id="PF07685"/>
    </source>
</evidence>
<keyword evidence="2 7" id="KW-0436">Ligase</keyword>
<dbReference type="SUPFAM" id="SSF52317">
    <property type="entry name" value="Class I glutamine amidotransferase-like"/>
    <property type="match status" value="1"/>
</dbReference>
<dbReference type="SUPFAM" id="SSF52540">
    <property type="entry name" value="P-loop containing nucleoside triphosphate hydrolases"/>
    <property type="match status" value="1"/>
</dbReference>
<dbReference type="InterPro" id="IPR002586">
    <property type="entry name" value="CobQ/CobB/MinD/ParA_Nub-bd_dom"/>
</dbReference>
<dbReference type="CDD" id="cd03130">
    <property type="entry name" value="GATase1_CobB"/>
    <property type="match status" value="1"/>
</dbReference>
<dbReference type="NCBIfam" id="TIGR00379">
    <property type="entry name" value="cobB"/>
    <property type="match status" value="1"/>
</dbReference>
<name>A0A1S8S2V5_CLOBE</name>
<evidence type="ECO:0000256" key="5">
    <source>
        <dbReference type="ARBA" id="ARBA00022842"/>
    </source>
</evidence>
<dbReference type="GO" id="GO:0005524">
    <property type="term" value="F:ATP binding"/>
    <property type="evidence" value="ECO:0007669"/>
    <property type="project" value="UniProtKB-UniRule"/>
</dbReference>
<dbReference type="Gene3D" id="3.40.50.300">
    <property type="entry name" value="P-loop containing nucleotide triphosphate hydrolases"/>
    <property type="match status" value="1"/>
</dbReference>
<keyword evidence="3 7" id="KW-0547">Nucleotide-binding</keyword>
<comment type="domain">
    <text evidence="7">Comprises of two domains. The C-terminal domain contains the binding site for glutamine and catalyzes the hydrolysis of this substrate to glutamate and ammonia. The N-terminal domain is anticipated to bind ATP and cobyrinate and catalyzes the ultimate synthesis of the diamide product. The ammonia produced via the glutaminase domain is probably translocated to the adjacent domain via a molecular tunnel, where it reacts with an activated intermediate.</text>
</comment>
<dbReference type="PANTHER" id="PTHR43873:SF1">
    <property type="entry name" value="COBYRINATE A,C-DIAMIDE SYNTHASE"/>
    <property type="match status" value="1"/>
</dbReference>
<dbReference type="EC" id="6.3.5.11" evidence="7"/>
<feature type="active site" description="Nucleophile" evidence="7">
    <location>
        <position position="340"/>
    </location>
</feature>
<dbReference type="UniPathway" id="UPA00148">
    <property type="reaction ID" value="UER00231"/>
</dbReference>
<dbReference type="InterPro" id="IPR029062">
    <property type="entry name" value="Class_I_gatase-like"/>
</dbReference>
<sequence length="460" mass="51512">MRSIIISSNCSGGGKTTFTLGLMKVLKSRSFHVQGYKVGPDYIDTAFHKAVTGIDSRNLDTFLMGEEGVKKSFQKGSGNIGIIEGVMGLYDGIGASEKGSTYHVSKLLGNMPIVLVLSPKGQSASICAEISGFKNYKDANIVGVVLNSVSEKYYNLLKYAIEKNCNIKVFGYIPKTPEIALSSRHLGLVQSMEILNLEEKLDICANLMEKYVDIDGIINATQEYKISTDGDLNDSFKEDNKQKSFESLKEESRNRNLKIGVALDKAFSFYYKDNLEALENLGEVVYFSPINDKELPQNLDFLYIGGGYPEVFKKELENNYSMRKSIKDALDGGLRCYAECGGLMYLTESIDGSEMVGFFHGDSAMTNKLQNFGYCKVKIDNKCFDNRGIEDNEFEINAHEFHKSKVDLDEDNVYEVEKTLYNGEVLKWKCGYFKNNTLGGYAHINFLKNEELLKALVNFL</sequence>
<dbReference type="InterPro" id="IPR004484">
    <property type="entry name" value="CbiA/CobB_synth"/>
</dbReference>
<evidence type="ECO:0000313" key="10">
    <source>
        <dbReference type="EMBL" id="OOM59738.1"/>
    </source>
</evidence>
<evidence type="ECO:0000256" key="7">
    <source>
        <dbReference type="HAMAP-Rule" id="MF_00027"/>
    </source>
</evidence>
<keyword evidence="5 7" id="KW-0460">Magnesium</keyword>
<evidence type="ECO:0000256" key="2">
    <source>
        <dbReference type="ARBA" id="ARBA00022598"/>
    </source>
</evidence>
<dbReference type="GO" id="GO:0042242">
    <property type="term" value="F:cobyrinic acid a,c-diamide synthase activity"/>
    <property type="evidence" value="ECO:0007669"/>
    <property type="project" value="UniProtKB-UniRule"/>
</dbReference>
<dbReference type="HAMAP" id="MF_00027">
    <property type="entry name" value="CobB_CbiA"/>
    <property type="match status" value="1"/>
</dbReference>
<dbReference type="EMBL" id="LZZI01000068">
    <property type="protein sequence ID" value="OOM59738.1"/>
    <property type="molecule type" value="Genomic_DNA"/>
</dbReference>
<evidence type="ECO:0000256" key="6">
    <source>
        <dbReference type="ARBA" id="ARBA00022962"/>
    </source>
</evidence>
<reference evidence="10 11" key="1">
    <citation type="submission" date="2016-05" db="EMBL/GenBank/DDBJ databases">
        <title>Microbial solvent formation.</title>
        <authorList>
            <person name="Poehlein A."/>
            <person name="Montoya Solano J.D."/>
            <person name="Flitsch S."/>
            <person name="Krabben P."/>
            <person name="Duerre P."/>
            <person name="Daniel R."/>
        </authorList>
    </citation>
    <scope>NUCLEOTIDE SEQUENCE [LARGE SCALE GENOMIC DNA]</scope>
    <source>
        <strain evidence="10 11">DSM 53</strain>
    </source>
</reference>
<evidence type="ECO:0000256" key="4">
    <source>
        <dbReference type="ARBA" id="ARBA00022840"/>
    </source>
</evidence>
<dbReference type="PANTHER" id="PTHR43873">
    <property type="entry name" value="COBYRINATE A,C-DIAMIDE SYNTHASE"/>
    <property type="match status" value="1"/>
</dbReference>
<comment type="pathway">
    <text evidence="7">Cofactor biosynthesis; adenosylcobalamin biosynthesis; cob(II)yrinate a,c-diamide from sirohydrochlorin (anaerobic route): step 10/10.</text>
</comment>
<feature type="domain" description="CobB/CobQ-like glutamine amidotransferase" evidence="9">
    <location>
        <begin position="258"/>
        <end position="449"/>
    </location>
</feature>
<dbReference type="InterPro" id="IPR011698">
    <property type="entry name" value="GATase_3"/>
</dbReference>
<dbReference type="Proteomes" id="UP000190973">
    <property type="component" value="Unassembled WGS sequence"/>
</dbReference>
<dbReference type="Pfam" id="PF01656">
    <property type="entry name" value="CbiA"/>
    <property type="match status" value="1"/>
</dbReference>
<dbReference type="Pfam" id="PF07685">
    <property type="entry name" value="GATase_3"/>
    <property type="match status" value="1"/>
</dbReference>
<evidence type="ECO:0000313" key="11">
    <source>
        <dbReference type="Proteomes" id="UP000190973"/>
    </source>
</evidence>
<dbReference type="PROSITE" id="PS51274">
    <property type="entry name" value="GATASE_COBBQ"/>
    <property type="match status" value="1"/>
</dbReference>
<feature type="domain" description="CobQ/CobB/MinD/ParA nucleotide binding" evidence="8">
    <location>
        <begin position="4"/>
        <end position="184"/>
    </location>
</feature>
<accession>A0A1S8S2V5</accession>
<evidence type="ECO:0000259" key="8">
    <source>
        <dbReference type="Pfam" id="PF01656"/>
    </source>
</evidence>
<dbReference type="InterPro" id="IPR027417">
    <property type="entry name" value="P-loop_NTPase"/>
</dbReference>
<comment type="catalytic activity">
    <reaction evidence="7">
        <text>cob(II)yrinate + 2 L-glutamine + 2 ATP + 2 H2O = cob(II)yrinate a,c diamide + 2 L-glutamate + 2 ADP + 2 phosphate + 2 H(+)</text>
        <dbReference type="Rhea" id="RHEA:26289"/>
        <dbReference type="ChEBI" id="CHEBI:15377"/>
        <dbReference type="ChEBI" id="CHEBI:15378"/>
        <dbReference type="ChEBI" id="CHEBI:29985"/>
        <dbReference type="ChEBI" id="CHEBI:30616"/>
        <dbReference type="ChEBI" id="CHEBI:43474"/>
        <dbReference type="ChEBI" id="CHEBI:58359"/>
        <dbReference type="ChEBI" id="CHEBI:58537"/>
        <dbReference type="ChEBI" id="CHEBI:58894"/>
        <dbReference type="ChEBI" id="CHEBI:456216"/>
        <dbReference type="EC" id="6.3.5.11"/>
    </reaction>
</comment>
<comment type="caution">
    <text evidence="10">The sequence shown here is derived from an EMBL/GenBank/DDBJ whole genome shotgun (WGS) entry which is preliminary data.</text>
</comment>
<comment type="cofactor">
    <cofactor evidence="1 7">
        <name>Mg(2+)</name>
        <dbReference type="ChEBI" id="CHEBI:18420"/>
    </cofactor>
</comment>
<evidence type="ECO:0000256" key="1">
    <source>
        <dbReference type="ARBA" id="ARBA00001946"/>
    </source>
</evidence>
<dbReference type="AlphaFoldDB" id="A0A1S8S2V5"/>
<comment type="similarity">
    <text evidence="7">Belongs to the CobB/CbiA family.</text>
</comment>
<gene>
    <name evidence="10" type="primary">cobB_2</name>
    <name evidence="7" type="synonym">cbiA</name>
    <name evidence="10" type="ORF">CLBCK_33290</name>
</gene>
<dbReference type="GO" id="GO:0009236">
    <property type="term" value="P:cobalamin biosynthetic process"/>
    <property type="evidence" value="ECO:0007669"/>
    <property type="project" value="UniProtKB-UniRule"/>
</dbReference>
<dbReference type="RefSeq" id="WP_077839737.1">
    <property type="nucleotide sequence ID" value="NZ_JABTAE010000001.1"/>
</dbReference>
<feature type="site" description="Increases nucleophilicity of active site Cys" evidence="7">
    <location>
        <position position="443"/>
    </location>
</feature>
<comment type="function">
    <text evidence="7">Catalyzes the ATP-dependent amidation of the two carboxylate groups at positions a and c of cobyrinate, using either L-glutamine or ammonia as the nitrogen source.</text>
</comment>